<dbReference type="GeneID" id="301842444"/>
<evidence type="ECO:0000313" key="4">
    <source>
        <dbReference type="Proteomes" id="UP000274843"/>
    </source>
</evidence>
<name>A0A3N2GPZ5_9PSEU</name>
<gene>
    <name evidence="3" type="ORF">EDD35_0981</name>
</gene>
<evidence type="ECO:0000313" key="3">
    <source>
        <dbReference type="EMBL" id="ROS38696.1"/>
    </source>
</evidence>
<sequence>MRAIIGGLVLVAALCAGLAVWAATSEVSAAGITCGTALHEPDQDPGAAAKGTYDQYFPGARPALSTVCDSGRTVRQLTAVAGAAGALLFGGAALATGIRRRGPRSQR</sequence>
<comment type="caution">
    <text evidence="3">The sequence shown here is derived from an EMBL/GenBank/DDBJ whole genome shotgun (WGS) entry which is preliminary data.</text>
</comment>
<evidence type="ECO:0000256" key="1">
    <source>
        <dbReference type="SAM" id="Phobius"/>
    </source>
</evidence>
<dbReference type="Proteomes" id="UP000274843">
    <property type="component" value="Unassembled WGS sequence"/>
</dbReference>
<keyword evidence="1" id="KW-0812">Transmembrane</keyword>
<dbReference type="RefSeq" id="WP_123683002.1">
    <property type="nucleotide sequence ID" value="NZ_CBDRBK010000003.1"/>
</dbReference>
<organism evidence="3 4">
    <name type="scientific">Amycolatopsis thermoflava</name>
    <dbReference type="NCBI Taxonomy" id="84480"/>
    <lineage>
        <taxon>Bacteria</taxon>
        <taxon>Bacillati</taxon>
        <taxon>Actinomycetota</taxon>
        <taxon>Actinomycetes</taxon>
        <taxon>Pseudonocardiales</taxon>
        <taxon>Pseudonocardiaceae</taxon>
        <taxon>Amycolatopsis</taxon>
        <taxon>Amycolatopsis methanolica group</taxon>
    </lineage>
</organism>
<evidence type="ECO:0008006" key="5">
    <source>
        <dbReference type="Google" id="ProtNLM"/>
    </source>
</evidence>
<feature type="chain" id="PRO_5038354610" description="PDGLE domain-containing protein" evidence="2">
    <location>
        <begin position="23"/>
        <end position="107"/>
    </location>
</feature>
<accession>A0A3N2GPZ5</accession>
<protein>
    <recommendedName>
        <fullName evidence="5">PDGLE domain-containing protein</fullName>
    </recommendedName>
</protein>
<dbReference type="AlphaFoldDB" id="A0A3N2GPZ5"/>
<keyword evidence="1" id="KW-1133">Transmembrane helix</keyword>
<keyword evidence="1" id="KW-0472">Membrane</keyword>
<feature type="signal peptide" evidence="2">
    <location>
        <begin position="1"/>
        <end position="22"/>
    </location>
</feature>
<feature type="transmembrane region" description="Helical" evidence="1">
    <location>
        <begin position="79"/>
        <end position="98"/>
    </location>
</feature>
<keyword evidence="2" id="KW-0732">Signal</keyword>
<keyword evidence="4" id="KW-1185">Reference proteome</keyword>
<dbReference type="EMBL" id="RKHY01000001">
    <property type="protein sequence ID" value="ROS38696.1"/>
    <property type="molecule type" value="Genomic_DNA"/>
</dbReference>
<evidence type="ECO:0000256" key="2">
    <source>
        <dbReference type="SAM" id="SignalP"/>
    </source>
</evidence>
<proteinExistence type="predicted"/>
<reference evidence="3 4" key="1">
    <citation type="submission" date="2018-11" db="EMBL/GenBank/DDBJ databases">
        <title>Sequencing the genomes of 1000 actinobacteria strains.</title>
        <authorList>
            <person name="Klenk H.-P."/>
        </authorList>
    </citation>
    <scope>NUCLEOTIDE SEQUENCE [LARGE SCALE GENOMIC DNA]</scope>
    <source>
        <strain evidence="3 4">DSM 44348</strain>
    </source>
</reference>